<accession>H5ST55</accession>
<reference evidence="2" key="1">
    <citation type="journal article" date="2005" name="Environ. Microbiol.">
        <title>Genetic and functional properties of uncultivated thermophilic crenarchaeotes from a subsurface gold mine as revealed by analysis of genome fragments.</title>
        <authorList>
            <person name="Nunoura T."/>
            <person name="Hirayama H."/>
            <person name="Takami H."/>
            <person name="Oida H."/>
            <person name="Nishi S."/>
            <person name="Shimamura S."/>
            <person name="Suzuki Y."/>
            <person name="Inagaki F."/>
            <person name="Takai K."/>
            <person name="Nealson K.H."/>
            <person name="Horikoshi K."/>
        </authorList>
    </citation>
    <scope>NUCLEOTIDE SEQUENCE</scope>
</reference>
<proteinExistence type="predicted"/>
<feature type="domain" description="EfeO-type cupredoxin-like" evidence="1">
    <location>
        <begin position="12"/>
        <end position="108"/>
    </location>
</feature>
<gene>
    <name evidence="2" type="ORF">HGMM_OP3C496</name>
</gene>
<name>H5ST55_ACEAU</name>
<dbReference type="EMBL" id="AP011802">
    <property type="protein sequence ID" value="BAL59341.1"/>
    <property type="molecule type" value="Genomic_DNA"/>
</dbReference>
<evidence type="ECO:0000259" key="1">
    <source>
        <dbReference type="Pfam" id="PF13473"/>
    </source>
</evidence>
<protein>
    <recommendedName>
        <fullName evidence="1">EfeO-type cupredoxin-like domain-containing protein</fullName>
    </recommendedName>
</protein>
<dbReference type="Gene3D" id="2.60.40.420">
    <property type="entry name" value="Cupredoxins - blue copper proteins"/>
    <property type="match status" value="1"/>
</dbReference>
<sequence length="130" mass="14357">MQYVWILLAAAVIVLGAVLVLSSQPSTSIDQQVKITLVEWKITPNPIELVAGQVRLVVFNMGVQAHALAIMSASDGKVLRQLETVPAGQVQTFLVELPRGEFLLYDALNCRDPVRNRCEKKTMVSKITVR</sequence>
<dbReference type="InterPro" id="IPR028096">
    <property type="entry name" value="EfeO_Cupredoxin"/>
</dbReference>
<evidence type="ECO:0000313" key="2">
    <source>
        <dbReference type="EMBL" id="BAL59341.1"/>
    </source>
</evidence>
<dbReference type="AlphaFoldDB" id="H5ST55"/>
<dbReference type="InterPro" id="IPR008972">
    <property type="entry name" value="Cupredoxin"/>
</dbReference>
<dbReference type="Pfam" id="PF13473">
    <property type="entry name" value="Cupredoxin_1"/>
    <property type="match status" value="1"/>
</dbReference>
<organism evidence="2">
    <name type="scientific">Acetithermum autotrophicum</name>
    <dbReference type="NCBI Taxonomy" id="1446466"/>
    <lineage>
        <taxon>Bacteria</taxon>
        <taxon>Candidatus Bipolaricaulota</taxon>
        <taxon>Candidatus Acetithermum</taxon>
    </lineage>
</organism>
<reference evidence="2" key="2">
    <citation type="journal article" date="2012" name="PLoS ONE">
        <title>A Deeply Branching Thermophilic Bacterium with an Ancient Acetyl-CoA Pathway Dominates a Subsurface Ecosystem.</title>
        <authorList>
            <person name="Takami H."/>
            <person name="Noguchi H."/>
            <person name="Takaki Y."/>
            <person name="Uchiyama I."/>
            <person name="Toyoda A."/>
            <person name="Nishi S."/>
            <person name="Chee G.-J."/>
            <person name="Arai W."/>
            <person name="Nunoura T."/>
            <person name="Itoh T."/>
            <person name="Hattori M."/>
            <person name="Takai K."/>
        </authorList>
    </citation>
    <scope>NUCLEOTIDE SEQUENCE</scope>
</reference>